<dbReference type="PANTHER" id="PTHR46558">
    <property type="entry name" value="TRACRIPTIONAL REGULATORY PROTEIN-RELATED-RELATED"/>
    <property type="match status" value="1"/>
</dbReference>
<keyword evidence="1" id="KW-0238">DNA-binding</keyword>
<comment type="caution">
    <text evidence="3">The sequence shown here is derived from an EMBL/GenBank/DDBJ whole genome shotgun (WGS) entry which is preliminary data.</text>
</comment>
<feature type="domain" description="HTH cro/C1-type" evidence="2">
    <location>
        <begin position="16"/>
        <end position="73"/>
    </location>
</feature>
<dbReference type="RefSeq" id="WP_330109549.1">
    <property type="nucleotide sequence ID" value="NZ_JAZDQT010000004.1"/>
</dbReference>
<dbReference type="CDD" id="cd00093">
    <property type="entry name" value="HTH_XRE"/>
    <property type="match status" value="2"/>
</dbReference>
<evidence type="ECO:0000256" key="1">
    <source>
        <dbReference type="ARBA" id="ARBA00023125"/>
    </source>
</evidence>
<organism evidence="3 4">
    <name type="scientific">Pedobacter albus</name>
    <dbReference type="NCBI Taxonomy" id="3113905"/>
    <lineage>
        <taxon>Bacteria</taxon>
        <taxon>Pseudomonadati</taxon>
        <taxon>Bacteroidota</taxon>
        <taxon>Sphingobacteriia</taxon>
        <taxon>Sphingobacteriales</taxon>
        <taxon>Sphingobacteriaceae</taxon>
        <taxon>Pedobacter</taxon>
    </lineage>
</organism>
<keyword evidence="4" id="KW-1185">Reference proteome</keyword>
<gene>
    <name evidence="3" type="ORF">VRU48_19195</name>
</gene>
<proteinExistence type="predicted"/>
<dbReference type="SUPFAM" id="SSF47413">
    <property type="entry name" value="lambda repressor-like DNA-binding domains"/>
    <property type="match status" value="2"/>
</dbReference>
<sequence>MPISYPEIPVSIGDHIRKKRMDLKLFQKDVAKICGVTEDCITNWEKNRCTPQIQFFPIIIKFLGYLPFEVDNTTFPGRLKAYRLTNGLSQRQLGKVLCVEGSVICSWESGALQPCNENLKKVNDILNQDGLLNELKIKNGLIGNR</sequence>
<dbReference type="EMBL" id="JAZDQT010000004">
    <property type="protein sequence ID" value="MEE1947261.1"/>
    <property type="molecule type" value="Genomic_DNA"/>
</dbReference>
<dbReference type="SMART" id="SM00530">
    <property type="entry name" value="HTH_XRE"/>
    <property type="match status" value="2"/>
</dbReference>
<dbReference type="Proteomes" id="UP001336835">
    <property type="component" value="Unassembled WGS sequence"/>
</dbReference>
<evidence type="ECO:0000313" key="4">
    <source>
        <dbReference type="Proteomes" id="UP001336835"/>
    </source>
</evidence>
<dbReference type="InterPro" id="IPR001387">
    <property type="entry name" value="Cro/C1-type_HTH"/>
</dbReference>
<evidence type="ECO:0000313" key="3">
    <source>
        <dbReference type="EMBL" id="MEE1947261.1"/>
    </source>
</evidence>
<dbReference type="PANTHER" id="PTHR46558:SF11">
    <property type="entry name" value="HTH-TYPE TRANSCRIPTIONAL REGULATOR XRE"/>
    <property type="match status" value="1"/>
</dbReference>
<dbReference type="InterPro" id="IPR010982">
    <property type="entry name" value="Lambda_DNA-bd_dom_sf"/>
</dbReference>
<dbReference type="Gene3D" id="1.10.260.40">
    <property type="entry name" value="lambda repressor-like DNA-binding domains"/>
    <property type="match status" value="2"/>
</dbReference>
<feature type="domain" description="HTH cro/C1-type" evidence="2">
    <location>
        <begin position="79"/>
        <end position="131"/>
    </location>
</feature>
<accession>A0ABU7IDA7</accession>
<dbReference type="PROSITE" id="PS50943">
    <property type="entry name" value="HTH_CROC1"/>
    <property type="match status" value="2"/>
</dbReference>
<name>A0ABU7IDA7_9SPHI</name>
<protein>
    <submittedName>
        <fullName evidence="3">Transcriptional regulator</fullName>
    </submittedName>
</protein>
<reference evidence="3 4" key="1">
    <citation type="submission" date="2024-01" db="EMBL/GenBank/DDBJ databases">
        <title>Pedobacter sp. nov., isolated from fresh soil.</title>
        <authorList>
            <person name="Le N.T.T."/>
        </authorList>
    </citation>
    <scope>NUCLEOTIDE SEQUENCE [LARGE SCALE GENOMIC DNA]</scope>
    <source>
        <strain evidence="3 4">KR3-3</strain>
    </source>
</reference>
<evidence type="ECO:0000259" key="2">
    <source>
        <dbReference type="PROSITE" id="PS50943"/>
    </source>
</evidence>